<name>A0AC34FCH6_9BILA</name>
<sequence>MEEAMDETMTILKSEPMKMCILGGGGYLGQCLARDLQAEGHSVVMLDLNFAIFSNINVDWKNVKLIKGSILDRSKLEEALNGCDACFHLAAYGMSGGASLNEKMTHLVNVGGTNLVIEACIKTKCRRLLYTSTVAVAFGNEEVFNLDETAPYLTKFLTPYAKSKCIAEQRVLQEGKNGTLETCALRLRGIYGPGEIRSTQKTVDMVTKGFIRATFSKSEPCLSQYSSAENTSLALRKAEISLRDGHESATNGNAYNILDGGEAVSNIGFWFPLFTHCEAPLPAFKIPYYFVYFIAFFSEWLYFLFNLEPLLTRFEDSKKHDSSEEEASEPEVKPKKSDKKDKKDSEKSKKSKAKKRKVESESEEEADDSEQEEEKTPPPKKGKKSKKDDEKSEIPGSIDLGSNRFITCNDFKGKKYVHIREYYRKDGELAPTKKGISFTTEQLKALIDKVPQIKEKFL</sequence>
<organism evidence="1 2">
    <name type="scientific">Panagrolaimus sp. ES5</name>
    <dbReference type="NCBI Taxonomy" id="591445"/>
    <lineage>
        <taxon>Eukaryota</taxon>
        <taxon>Metazoa</taxon>
        <taxon>Ecdysozoa</taxon>
        <taxon>Nematoda</taxon>
        <taxon>Chromadorea</taxon>
        <taxon>Rhabditida</taxon>
        <taxon>Tylenchina</taxon>
        <taxon>Panagrolaimomorpha</taxon>
        <taxon>Panagrolaimoidea</taxon>
        <taxon>Panagrolaimidae</taxon>
        <taxon>Panagrolaimus</taxon>
    </lineage>
</organism>
<dbReference type="Proteomes" id="UP000887579">
    <property type="component" value="Unplaced"/>
</dbReference>
<proteinExistence type="predicted"/>
<evidence type="ECO:0000313" key="1">
    <source>
        <dbReference type="Proteomes" id="UP000887579"/>
    </source>
</evidence>
<reference evidence="2" key="1">
    <citation type="submission" date="2022-11" db="UniProtKB">
        <authorList>
            <consortium name="WormBaseParasite"/>
        </authorList>
    </citation>
    <scope>IDENTIFICATION</scope>
</reference>
<accession>A0AC34FCH6</accession>
<dbReference type="WBParaSite" id="ES5_v2.g14921.t1">
    <property type="protein sequence ID" value="ES5_v2.g14921.t1"/>
    <property type="gene ID" value="ES5_v2.g14921"/>
</dbReference>
<evidence type="ECO:0000313" key="2">
    <source>
        <dbReference type="WBParaSite" id="ES5_v2.g14921.t1"/>
    </source>
</evidence>
<protein>
    <submittedName>
        <fullName evidence="2">Transcriptional coactivator p15 (PC4) C-terminal domain-containing protein</fullName>
    </submittedName>
</protein>